<dbReference type="EMBL" id="JBHSSW010000001">
    <property type="protein sequence ID" value="MFC6196501.1"/>
    <property type="molecule type" value="Genomic_DNA"/>
</dbReference>
<feature type="chain" id="PRO_5045299386" evidence="1">
    <location>
        <begin position="25"/>
        <end position="454"/>
    </location>
</feature>
<name>A0ABW1S4C6_9PROT</name>
<proteinExistence type="predicted"/>
<dbReference type="SUPFAM" id="SSF56601">
    <property type="entry name" value="beta-lactamase/transpeptidase-like"/>
    <property type="match status" value="1"/>
</dbReference>
<dbReference type="GO" id="GO:0016787">
    <property type="term" value="F:hydrolase activity"/>
    <property type="evidence" value="ECO:0007669"/>
    <property type="project" value="UniProtKB-KW"/>
</dbReference>
<dbReference type="PANTHER" id="PTHR43283">
    <property type="entry name" value="BETA-LACTAMASE-RELATED"/>
    <property type="match status" value="1"/>
</dbReference>
<organism evidence="3 4">
    <name type="scientific">Ponticaulis profundi</name>
    <dbReference type="NCBI Taxonomy" id="2665222"/>
    <lineage>
        <taxon>Bacteria</taxon>
        <taxon>Pseudomonadati</taxon>
        <taxon>Pseudomonadota</taxon>
        <taxon>Alphaproteobacteria</taxon>
        <taxon>Hyphomonadales</taxon>
        <taxon>Hyphomonadaceae</taxon>
        <taxon>Ponticaulis</taxon>
    </lineage>
</organism>
<gene>
    <name evidence="3" type="ORF">ACFQDM_00340</name>
</gene>
<accession>A0ABW1S4C6</accession>
<evidence type="ECO:0000256" key="1">
    <source>
        <dbReference type="SAM" id="SignalP"/>
    </source>
</evidence>
<dbReference type="PROSITE" id="PS51257">
    <property type="entry name" value="PROKAR_LIPOPROTEIN"/>
    <property type="match status" value="1"/>
</dbReference>
<comment type="caution">
    <text evidence="3">The sequence shown here is derived from an EMBL/GenBank/DDBJ whole genome shotgun (WGS) entry which is preliminary data.</text>
</comment>
<keyword evidence="1" id="KW-0732">Signal</keyword>
<dbReference type="Proteomes" id="UP001596303">
    <property type="component" value="Unassembled WGS sequence"/>
</dbReference>
<reference evidence="4" key="1">
    <citation type="journal article" date="2019" name="Int. J. Syst. Evol. Microbiol.">
        <title>The Global Catalogue of Microorganisms (GCM) 10K type strain sequencing project: providing services to taxonomists for standard genome sequencing and annotation.</title>
        <authorList>
            <consortium name="The Broad Institute Genomics Platform"/>
            <consortium name="The Broad Institute Genome Sequencing Center for Infectious Disease"/>
            <person name="Wu L."/>
            <person name="Ma J."/>
        </authorList>
    </citation>
    <scope>NUCLEOTIDE SEQUENCE [LARGE SCALE GENOMIC DNA]</scope>
    <source>
        <strain evidence="4">CGMCC-1.15741</strain>
    </source>
</reference>
<keyword evidence="3" id="KW-0378">Hydrolase</keyword>
<feature type="domain" description="Beta-lactamase-related" evidence="2">
    <location>
        <begin position="61"/>
        <end position="434"/>
    </location>
</feature>
<keyword evidence="4" id="KW-1185">Reference proteome</keyword>
<protein>
    <submittedName>
        <fullName evidence="3">Serine hydrolase domain-containing protein</fullName>
        <ecNumber evidence="3">3.-.-.-</ecNumber>
    </submittedName>
</protein>
<dbReference type="InterPro" id="IPR012338">
    <property type="entry name" value="Beta-lactam/transpept-like"/>
</dbReference>
<dbReference type="Pfam" id="PF00144">
    <property type="entry name" value="Beta-lactamase"/>
    <property type="match status" value="1"/>
</dbReference>
<evidence type="ECO:0000259" key="2">
    <source>
        <dbReference type="Pfam" id="PF00144"/>
    </source>
</evidence>
<sequence length="454" mass="49773">MVWNRQNAGLVSTLALSLALMSCAQENTQTAPPAETPVPVTETGTPAQQAASFQPNTQAVTDLLESAVAEERIAGGIVVIHQNGEEIYSKVVGMADREAETPMSREDTLFQIYSMSKPVTGVALMTLYEDGKFQLDDPLSKYIPGFEDMQVFEGLDENGDPILVPAEREITILDVLTHTAGFGYRVYAEPAEDDYLNGLYWTVYPLSDDKTLEQMASEVADLPLYFQPGTQWQYSLAVDMQARLVEVLSGQSFHDYLQASVLTPLGMDGTSRFLTQAEIDQLAAGYSAAPEGGLVRMEDDMFYAYNNKEHPLETGGAGLVMPIDDYVAFAQMLANGGSYKGVEILKPETVELMATDHLDWPMDNVNTLGNEEDLGFGIDFAVRRKPAQSAEGLSGPLGEFYWDGFASTFFWVDPVNDMTAVMMVQKVPFDGALHKDFHDAVYAGTEYAAPTEAE</sequence>
<dbReference type="Gene3D" id="3.40.710.10">
    <property type="entry name" value="DD-peptidase/beta-lactamase superfamily"/>
    <property type="match status" value="1"/>
</dbReference>
<dbReference type="PANTHER" id="PTHR43283:SF3">
    <property type="entry name" value="BETA-LACTAMASE FAMILY PROTEIN (AFU_ORTHOLOGUE AFUA_5G07500)"/>
    <property type="match status" value="1"/>
</dbReference>
<dbReference type="RefSeq" id="WP_377373961.1">
    <property type="nucleotide sequence ID" value="NZ_JBHSSW010000001.1"/>
</dbReference>
<evidence type="ECO:0000313" key="4">
    <source>
        <dbReference type="Proteomes" id="UP001596303"/>
    </source>
</evidence>
<dbReference type="InterPro" id="IPR001466">
    <property type="entry name" value="Beta-lactam-related"/>
</dbReference>
<evidence type="ECO:0000313" key="3">
    <source>
        <dbReference type="EMBL" id="MFC6196501.1"/>
    </source>
</evidence>
<dbReference type="InterPro" id="IPR050789">
    <property type="entry name" value="Diverse_Enzym_Activities"/>
</dbReference>
<dbReference type="EC" id="3.-.-.-" evidence="3"/>
<feature type="signal peptide" evidence="1">
    <location>
        <begin position="1"/>
        <end position="24"/>
    </location>
</feature>